<dbReference type="Gene3D" id="3.10.450.40">
    <property type="match status" value="1"/>
</dbReference>
<dbReference type="AlphaFoldDB" id="A0A849VH63"/>
<comment type="caution">
    <text evidence="2">The sequence shown here is derived from an EMBL/GenBank/DDBJ whole genome shotgun (WGS) entry which is preliminary data.</text>
</comment>
<keyword evidence="3" id="KW-1185">Reference proteome</keyword>
<evidence type="ECO:0000313" key="2">
    <source>
        <dbReference type="EMBL" id="NOU53099.1"/>
    </source>
</evidence>
<dbReference type="InterPro" id="IPR007048">
    <property type="entry name" value="IraD/Gp25-like"/>
</dbReference>
<gene>
    <name evidence="2" type="ORF">HG263_21600</name>
</gene>
<dbReference type="SUPFAM" id="SSF160719">
    <property type="entry name" value="gpW/gp25-like"/>
    <property type="match status" value="1"/>
</dbReference>
<dbReference type="Proteomes" id="UP000586305">
    <property type="component" value="Unassembled WGS sequence"/>
</dbReference>
<feature type="domain" description="IraD/Gp25-like" evidence="1">
    <location>
        <begin position="11"/>
        <end position="87"/>
    </location>
</feature>
<organism evidence="2 3">
    <name type="scientific">Pseudoalteromonas caenipelagi</name>
    <dbReference type="NCBI Taxonomy" id="2726988"/>
    <lineage>
        <taxon>Bacteria</taxon>
        <taxon>Pseudomonadati</taxon>
        <taxon>Pseudomonadota</taxon>
        <taxon>Gammaproteobacteria</taxon>
        <taxon>Alteromonadales</taxon>
        <taxon>Pseudoalteromonadaceae</taxon>
        <taxon>Pseudoalteromonas</taxon>
    </lineage>
</organism>
<protein>
    <recommendedName>
        <fullName evidence="1">IraD/Gp25-like domain-containing protein</fullName>
    </recommendedName>
</protein>
<dbReference type="EMBL" id="JABBPG010000016">
    <property type="protein sequence ID" value="NOU53099.1"/>
    <property type="molecule type" value="Genomic_DNA"/>
</dbReference>
<evidence type="ECO:0000313" key="3">
    <source>
        <dbReference type="Proteomes" id="UP000586305"/>
    </source>
</evidence>
<reference evidence="2 3" key="1">
    <citation type="submission" date="2020-04" db="EMBL/GenBank/DDBJ databases">
        <title>Pseudoalteromonas caenipelagi sp. nov., isolated from a tidal flat.</title>
        <authorList>
            <person name="Park S."/>
            <person name="Yoon J.-H."/>
        </authorList>
    </citation>
    <scope>NUCLEOTIDE SEQUENCE [LARGE SCALE GENOMIC DNA]</scope>
    <source>
        <strain evidence="2 3">JBTF-M23</strain>
    </source>
</reference>
<accession>A0A849VH63</accession>
<dbReference type="Pfam" id="PF04965">
    <property type="entry name" value="GPW_gp25"/>
    <property type="match status" value="1"/>
</dbReference>
<name>A0A849VH63_9GAMM</name>
<evidence type="ECO:0000259" key="1">
    <source>
        <dbReference type="Pfam" id="PF04965"/>
    </source>
</evidence>
<sequence>MNANTGHVISAKDHLKQSICDILTTPLGSRVMRPDYGSNLPRLIDAPSNNQTLVEIYAAVAGALRKWEPRYKLTRLKVASHGKGQTIIDLEGMYLVDGKPLMLEGLIV</sequence>
<proteinExistence type="predicted"/>